<evidence type="ECO:0000313" key="2">
    <source>
        <dbReference type="Proteomes" id="UP000299102"/>
    </source>
</evidence>
<keyword evidence="2" id="KW-1185">Reference proteome</keyword>
<dbReference type="EMBL" id="BGZK01000688">
    <property type="protein sequence ID" value="GBP56284.1"/>
    <property type="molecule type" value="Genomic_DNA"/>
</dbReference>
<gene>
    <name evidence="1" type="ORF">EVAR_37359_1</name>
</gene>
<proteinExistence type="predicted"/>
<dbReference type="Proteomes" id="UP000299102">
    <property type="component" value="Unassembled WGS sequence"/>
</dbReference>
<comment type="caution">
    <text evidence="1">The sequence shown here is derived from an EMBL/GenBank/DDBJ whole genome shotgun (WGS) entry which is preliminary data.</text>
</comment>
<protein>
    <submittedName>
        <fullName evidence="1">Uncharacterized protein</fullName>
    </submittedName>
</protein>
<name>A0A4C1X1Q8_EUMVA</name>
<dbReference type="AlphaFoldDB" id="A0A4C1X1Q8"/>
<organism evidence="1 2">
    <name type="scientific">Eumeta variegata</name>
    <name type="common">Bagworm moth</name>
    <name type="synonym">Eumeta japonica</name>
    <dbReference type="NCBI Taxonomy" id="151549"/>
    <lineage>
        <taxon>Eukaryota</taxon>
        <taxon>Metazoa</taxon>
        <taxon>Ecdysozoa</taxon>
        <taxon>Arthropoda</taxon>
        <taxon>Hexapoda</taxon>
        <taxon>Insecta</taxon>
        <taxon>Pterygota</taxon>
        <taxon>Neoptera</taxon>
        <taxon>Endopterygota</taxon>
        <taxon>Lepidoptera</taxon>
        <taxon>Glossata</taxon>
        <taxon>Ditrysia</taxon>
        <taxon>Tineoidea</taxon>
        <taxon>Psychidae</taxon>
        <taxon>Oiketicinae</taxon>
        <taxon>Eumeta</taxon>
    </lineage>
</organism>
<evidence type="ECO:0000313" key="1">
    <source>
        <dbReference type="EMBL" id="GBP56284.1"/>
    </source>
</evidence>
<accession>A0A4C1X1Q8</accession>
<sequence length="171" mass="19391">MTHVRRRPNKGFPNHPKRVNCDWLTREIVVHITTFFKSTKCLQLNSATMITAYRDTYKEYRRVVSTERGRLKPIRRRECTAVPVRDNVVGEDVSALCRAAAGARGRPSARRPRHAICFCHTVYSIVKSKARAGVVSDQHKVGEPRPLDLVLLAKRNGDLSEADIFGINLLI</sequence>
<reference evidence="1 2" key="1">
    <citation type="journal article" date="2019" name="Commun. Biol.">
        <title>The bagworm genome reveals a unique fibroin gene that provides high tensile strength.</title>
        <authorList>
            <person name="Kono N."/>
            <person name="Nakamura H."/>
            <person name="Ohtoshi R."/>
            <person name="Tomita M."/>
            <person name="Numata K."/>
            <person name="Arakawa K."/>
        </authorList>
    </citation>
    <scope>NUCLEOTIDE SEQUENCE [LARGE SCALE GENOMIC DNA]</scope>
</reference>